<dbReference type="SUPFAM" id="SSF53756">
    <property type="entry name" value="UDP-Glycosyltransferase/glycogen phosphorylase"/>
    <property type="match status" value="1"/>
</dbReference>
<accession>A0ABR1JL44</accession>
<dbReference type="Proteomes" id="UP001498398">
    <property type="component" value="Unassembled WGS sequence"/>
</dbReference>
<organism evidence="1 2">
    <name type="scientific">Marasmiellus scandens</name>
    <dbReference type="NCBI Taxonomy" id="2682957"/>
    <lineage>
        <taxon>Eukaryota</taxon>
        <taxon>Fungi</taxon>
        <taxon>Dikarya</taxon>
        <taxon>Basidiomycota</taxon>
        <taxon>Agaricomycotina</taxon>
        <taxon>Agaricomycetes</taxon>
        <taxon>Agaricomycetidae</taxon>
        <taxon>Agaricales</taxon>
        <taxon>Marasmiineae</taxon>
        <taxon>Omphalotaceae</taxon>
        <taxon>Marasmiellus</taxon>
    </lineage>
</organism>
<comment type="caution">
    <text evidence="1">The sequence shown here is derived from an EMBL/GenBank/DDBJ whole genome shotgun (WGS) entry which is preliminary data.</text>
</comment>
<name>A0ABR1JL44_9AGAR</name>
<evidence type="ECO:0000313" key="1">
    <source>
        <dbReference type="EMBL" id="KAK7463087.1"/>
    </source>
</evidence>
<keyword evidence="2" id="KW-1185">Reference proteome</keyword>
<gene>
    <name evidence="1" type="ORF">VKT23_007673</name>
</gene>
<dbReference type="EMBL" id="JBANRG010000010">
    <property type="protein sequence ID" value="KAK7463087.1"/>
    <property type="molecule type" value="Genomic_DNA"/>
</dbReference>
<proteinExistence type="predicted"/>
<protein>
    <submittedName>
        <fullName evidence="1">Uncharacterized protein</fullName>
    </submittedName>
</protein>
<sequence length="78" mass="8794">MTTVPIQPSKNIFFFCVPAWGHSKPIIAFASRILESRPNVVITLFTFGSIYPKILAEIDKMPQGKGPGMREDVQNRFL</sequence>
<dbReference type="Gene3D" id="3.40.50.2000">
    <property type="entry name" value="Glycogen Phosphorylase B"/>
    <property type="match status" value="1"/>
</dbReference>
<evidence type="ECO:0000313" key="2">
    <source>
        <dbReference type="Proteomes" id="UP001498398"/>
    </source>
</evidence>
<reference evidence="1 2" key="1">
    <citation type="submission" date="2024-01" db="EMBL/GenBank/DDBJ databases">
        <title>A draft genome for the cacao thread blight pathogen Marasmiellus scandens.</title>
        <authorList>
            <person name="Baruah I.K."/>
            <person name="Leung J."/>
            <person name="Bukari Y."/>
            <person name="Amoako-Attah I."/>
            <person name="Meinhardt L.W."/>
            <person name="Bailey B.A."/>
            <person name="Cohen S.P."/>
        </authorList>
    </citation>
    <scope>NUCLEOTIDE SEQUENCE [LARGE SCALE GENOMIC DNA]</scope>
    <source>
        <strain evidence="1 2">GH-19</strain>
    </source>
</reference>